<dbReference type="PANTHER" id="PTHR21666">
    <property type="entry name" value="PEPTIDASE-RELATED"/>
    <property type="match status" value="1"/>
</dbReference>
<feature type="compositionally biased region" description="Low complexity" evidence="1">
    <location>
        <begin position="53"/>
        <end position="66"/>
    </location>
</feature>
<sequence length="600" mass="64314">MKTRSRRAALAALSGAAAALAASCSPRLELPKPPAPELGPSGEPTPAPPLAPAPEAAVAPPVGTPAALQPTKLTRLAPQQVERVVQPFWSADGKQILYYDQPRAGQGGTWAIDAAAGTVSHVRPEWGLYTARGALLAVPEPAKRQSWIKHTGSGAEWTLPSAGPVFSADATVVAYARDGGLTVAGADDQGARRVSLPIGGATVLAWLPGTDGTANARLLLYGRSADGVGLFAYDLGTRRAQQLSRSKRMPGYSLSPDGTWLAHVQMWNANPAENGLWVTRTDGGVRRRMPVVGSTRWTADNRLLLMPHRASAADSHEVWEVNPASGALRRLVGPEQARFRVANCDWDCTPDGSQIAFVSAEDKGVWRLDVPRLPAGAGSPEGASLPEVGDPQPAIARSKPYRLPFQTAPSPGGWYVSQWYGVTTAGYRWRVSSYGQGQGIHFGIDFATPMRTPVVAIAGGRIIAVDGDYGSAPHNVVIELFDGNQAVYGHLAERSRHVEVGQEVQQGDVVGLSGDSGYPYDGSRNPHLHLEIRKQGRMVATNPVPYFDANWDDMSLGVWNGALFERDLDNPRRYQFLDEQPDIRFGGPIISNFARPWPPA</sequence>
<dbReference type="InterPro" id="IPR011042">
    <property type="entry name" value="6-blade_b-propeller_TolB-like"/>
</dbReference>
<dbReference type="Pfam" id="PF07676">
    <property type="entry name" value="PD40"/>
    <property type="match status" value="1"/>
</dbReference>
<dbReference type="CDD" id="cd12797">
    <property type="entry name" value="M23_peptidase"/>
    <property type="match status" value="1"/>
</dbReference>
<keyword evidence="2" id="KW-0732">Signal</keyword>
<reference evidence="4" key="1">
    <citation type="submission" date="2020-02" db="EMBL/GenBank/DDBJ databases">
        <authorList>
            <person name="Meier V. D."/>
        </authorList>
    </citation>
    <scope>NUCLEOTIDE SEQUENCE</scope>
    <source>
        <strain evidence="4">AVDCRST_MAG77</strain>
    </source>
</reference>
<dbReference type="Gene3D" id="2.70.70.10">
    <property type="entry name" value="Glucose Permease (Domain IIA)"/>
    <property type="match status" value="1"/>
</dbReference>
<dbReference type="EMBL" id="CADCTC010000257">
    <property type="protein sequence ID" value="CAA9292890.1"/>
    <property type="molecule type" value="Genomic_DNA"/>
</dbReference>
<dbReference type="SUPFAM" id="SSF51261">
    <property type="entry name" value="Duplicated hybrid motif"/>
    <property type="match status" value="1"/>
</dbReference>
<dbReference type="InterPro" id="IPR011659">
    <property type="entry name" value="WD40"/>
</dbReference>
<name>A0A6J4K1G7_9CHLR</name>
<dbReference type="PROSITE" id="PS51257">
    <property type="entry name" value="PROKAR_LIPOPROTEIN"/>
    <property type="match status" value="1"/>
</dbReference>
<evidence type="ECO:0000313" key="4">
    <source>
        <dbReference type="EMBL" id="CAA9292890.1"/>
    </source>
</evidence>
<organism evidence="4">
    <name type="scientific">uncultured Chloroflexota bacterium</name>
    <dbReference type="NCBI Taxonomy" id="166587"/>
    <lineage>
        <taxon>Bacteria</taxon>
        <taxon>Bacillati</taxon>
        <taxon>Chloroflexota</taxon>
        <taxon>environmental samples</taxon>
    </lineage>
</organism>
<evidence type="ECO:0000256" key="1">
    <source>
        <dbReference type="SAM" id="MobiDB-lite"/>
    </source>
</evidence>
<feature type="chain" id="PRO_5026841313" description="M23ase beta-sheet core domain-containing protein" evidence="2">
    <location>
        <begin position="22"/>
        <end position="600"/>
    </location>
</feature>
<dbReference type="Gene3D" id="2.120.10.30">
    <property type="entry name" value="TolB, C-terminal domain"/>
    <property type="match status" value="1"/>
</dbReference>
<dbReference type="Pfam" id="PF01551">
    <property type="entry name" value="Peptidase_M23"/>
    <property type="match status" value="1"/>
</dbReference>
<dbReference type="PROSITE" id="PS51318">
    <property type="entry name" value="TAT"/>
    <property type="match status" value="1"/>
</dbReference>
<dbReference type="InterPro" id="IPR016047">
    <property type="entry name" value="M23ase_b-sheet_dom"/>
</dbReference>
<feature type="compositionally biased region" description="Pro residues" evidence="1">
    <location>
        <begin position="31"/>
        <end position="52"/>
    </location>
</feature>
<dbReference type="AlphaFoldDB" id="A0A6J4K1G7"/>
<dbReference type="InterPro" id="IPR050570">
    <property type="entry name" value="Cell_wall_metabolism_enzyme"/>
</dbReference>
<dbReference type="InterPro" id="IPR006311">
    <property type="entry name" value="TAT_signal"/>
</dbReference>
<evidence type="ECO:0000259" key="3">
    <source>
        <dbReference type="Pfam" id="PF01551"/>
    </source>
</evidence>
<dbReference type="GO" id="GO:0004222">
    <property type="term" value="F:metalloendopeptidase activity"/>
    <property type="evidence" value="ECO:0007669"/>
    <property type="project" value="TreeGrafter"/>
</dbReference>
<dbReference type="InterPro" id="IPR011055">
    <property type="entry name" value="Dup_hybrid_motif"/>
</dbReference>
<dbReference type="PANTHER" id="PTHR21666:SF270">
    <property type="entry name" value="MUREIN HYDROLASE ACTIVATOR ENVC"/>
    <property type="match status" value="1"/>
</dbReference>
<proteinExistence type="predicted"/>
<gene>
    <name evidence="4" type="ORF">AVDCRST_MAG77-4899</name>
</gene>
<protein>
    <recommendedName>
        <fullName evidence="3">M23ase beta-sheet core domain-containing protein</fullName>
    </recommendedName>
</protein>
<feature type="signal peptide" evidence="2">
    <location>
        <begin position="1"/>
        <end position="21"/>
    </location>
</feature>
<evidence type="ECO:0000256" key="2">
    <source>
        <dbReference type="SAM" id="SignalP"/>
    </source>
</evidence>
<feature type="region of interest" description="Disordered" evidence="1">
    <location>
        <begin position="25"/>
        <end position="66"/>
    </location>
</feature>
<dbReference type="SUPFAM" id="SSF82171">
    <property type="entry name" value="DPP6 N-terminal domain-like"/>
    <property type="match status" value="1"/>
</dbReference>
<accession>A0A6J4K1G7</accession>
<feature type="domain" description="M23ase beta-sheet core" evidence="3">
    <location>
        <begin position="440"/>
        <end position="539"/>
    </location>
</feature>